<protein>
    <submittedName>
        <fullName evidence="1">Uncharacterized protein</fullName>
    </submittedName>
</protein>
<reference evidence="2" key="1">
    <citation type="journal article" date="2014" name="Genome Announc.">
        <title>Draft genome sequences of six enterohepatic helicobacter species isolated from humans and one from rhesus macaques.</title>
        <authorList>
            <person name="Shen Z."/>
            <person name="Sheh A."/>
            <person name="Young S.K."/>
            <person name="Abouelliel A."/>
            <person name="Ward D.V."/>
            <person name="Earl A.M."/>
            <person name="Fox J.G."/>
        </authorList>
    </citation>
    <scope>NUCLEOTIDE SEQUENCE [LARGE SCALE GENOMIC DNA]</scope>
    <source>
        <strain evidence="2">MIT 98-5489</strain>
    </source>
</reference>
<evidence type="ECO:0000313" key="1">
    <source>
        <dbReference type="EMBL" id="EEQ63861.1"/>
    </source>
</evidence>
<name>C5F0V7_9HELI</name>
<evidence type="ECO:0000313" key="2">
    <source>
        <dbReference type="Proteomes" id="UP000003953"/>
    </source>
</evidence>
<gene>
    <name evidence="1" type="ORF">HPMG_01318</name>
</gene>
<accession>C5F0V7</accession>
<dbReference type="HOGENOM" id="CLU_3234464_0_0_7"/>
<sequence length="43" mass="4823">MIDYGGGGLNSNLSSISLYYWRGEYNLGDALNLELVELKTRIN</sequence>
<organism evidence="1 2">
    <name type="scientific">Helicobacter pullorum MIT 98-5489</name>
    <dbReference type="NCBI Taxonomy" id="537972"/>
    <lineage>
        <taxon>Bacteria</taxon>
        <taxon>Pseudomonadati</taxon>
        <taxon>Campylobacterota</taxon>
        <taxon>Epsilonproteobacteria</taxon>
        <taxon>Campylobacterales</taxon>
        <taxon>Helicobacteraceae</taxon>
        <taxon>Helicobacter</taxon>
    </lineage>
</organism>
<proteinExistence type="predicted"/>
<dbReference type="AlphaFoldDB" id="C5F0V7"/>
<keyword evidence="2" id="KW-1185">Reference proteome</keyword>
<dbReference type="Proteomes" id="UP000003953">
    <property type="component" value="Unassembled WGS sequence"/>
</dbReference>
<dbReference type="EMBL" id="DS990444">
    <property type="protein sequence ID" value="EEQ63861.1"/>
    <property type="molecule type" value="Genomic_DNA"/>
</dbReference>